<dbReference type="GO" id="GO:0005737">
    <property type="term" value="C:cytoplasm"/>
    <property type="evidence" value="ECO:0007669"/>
    <property type="project" value="TreeGrafter"/>
</dbReference>
<dbReference type="GO" id="GO:0004077">
    <property type="term" value="F:biotin--[biotin carboxyl-carrier protein] ligase activity"/>
    <property type="evidence" value="ECO:0007669"/>
    <property type="project" value="UniProtKB-EC"/>
</dbReference>
<dbReference type="PROSITE" id="PS51733">
    <property type="entry name" value="BPL_LPL_CATALYTIC"/>
    <property type="match status" value="1"/>
</dbReference>
<keyword evidence="1 7" id="KW-0436">Ligase</keyword>
<sequence length="262" mass="28339">MSDYATHRRKALDAFRHLALDEVDSTNQQCLIRAREGDPGHLWLTANRQTGGRGRRGRLWASEPGNLYSSLLLIDPAPLADLASLPLAVAVAVHDAISAVLPPGSPPLEIKWPNDVLIGRAKTSGILLEAERLLDGRHALVIGIGVNIRFKPSETPYPTASLQEHGASVTPDEFFSHLFIAMADALALWDQGRGVADVMRRWRHVACGIGEKITVNLPDRSISGVFSGIDDKGILLLDRGSLGITPVAAGDVFFEPNGPRKE</sequence>
<dbReference type="STRING" id="887144.BJF91_03320"/>
<evidence type="ECO:0000313" key="7">
    <source>
        <dbReference type="EMBL" id="OLP47463.1"/>
    </source>
</evidence>
<evidence type="ECO:0000256" key="4">
    <source>
        <dbReference type="ARBA" id="ARBA00047846"/>
    </source>
</evidence>
<evidence type="ECO:0000259" key="5">
    <source>
        <dbReference type="PROSITE" id="PS51733"/>
    </source>
</evidence>
<dbReference type="PANTHER" id="PTHR12835:SF5">
    <property type="entry name" value="BIOTIN--PROTEIN LIGASE"/>
    <property type="match status" value="1"/>
</dbReference>
<keyword evidence="8" id="KW-1185">Reference proteome</keyword>
<keyword evidence="2" id="KW-0092">Biotin</keyword>
<dbReference type="OrthoDB" id="9807064at2"/>
<evidence type="ECO:0000313" key="8">
    <source>
        <dbReference type="Proteomes" id="UP000185598"/>
    </source>
</evidence>
<dbReference type="Gene3D" id="3.30.930.10">
    <property type="entry name" value="Bira Bifunctional Protein, Domain 2"/>
    <property type="match status" value="1"/>
</dbReference>
<dbReference type="Gene3D" id="2.30.30.100">
    <property type="match status" value="1"/>
</dbReference>
<proteinExistence type="predicted"/>
<dbReference type="PANTHER" id="PTHR12835">
    <property type="entry name" value="BIOTIN PROTEIN LIGASE"/>
    <property type="match status" value="1"/>
</dbReference>
<dbReference type="CDD" id="cd16442">
    <property type="entry name" value="BPL"/>
    <property type="match status" value="1"/>
</dbReference>
<dbReference type="SUPFAM" id="SSF55681">
    <property type="entry name" value="Class II aaRS and biotin synthetases"/>
    <property type="match status" value="1"/>
</dbReference>
<dbReference type="InterPro" id="IPR004408">
    <property type="entry name" value="Biotin_CoA_COase_ligase"/>
</dbReference>
<evidence type="ECO:0000256" key="2">
    <source>
        <dbReference type="ARBA" id="ARBA00023267"/>
    </source>
</evidence>
<dbReference type="Pfam" id="PF02237">
    <property type="entry name" value="BPL_C"/>
    <property type="match status" value="1"/>
</dbReference>
<dbReference type="EMBL" id="JACIED010000002">
    <property type="protein sequence ID" value="MBB4007608.1"/>
    <property type="molecule type" value="Genomic_DNA"/>
</dbReference>
<dbReference type="Pfam" id="PF03099">
    <property type="entry name" value="BPL_LplA_LipB"/>
    <property type="match status" value="1"/>
</dbReference>
<evidence type="ECO:0000256" key="3">
    <source>
        <dbReference type="ARBA" id="ARBA00024227"/>
    </source>
</evidence>
<comment type="caution">
    <text evidence="7">The sequence shown here is derived from an EMBL/GenBank/DDBJ whole genome shotgun (WGS) entry which is preliminary data.</text>
</comment>
<comment type="catalytic activity">
    <reaction evidence="4">
        <text>biotin + L-lysyl-[protein] + ATP = N(6)-biotinyl-L-lysyl-[protein] + AMP + diphosphate + H(+)</text>
        <dbReference type="Rhea" id="RHEA:11756"/>
        <dbReference type="Rhea" id="RHEA-COMP:9752"/>
        <dbReference type="Rhea" id="RHEA-COMP:10505"/>
        <dbReference type="ChEBI" id="CHEBI:15378"/>
        <dbReference type="ChEBI" id="CHEBI:29969"/>
        <dbReference type="ChEBI" id="CHEBI:30616"/>
        <dbReference type="ChEBI" id="CHEBI:33019"/>
        <dbReference type="ChEBI" id="CHEBI:57586"/>
        <dbReference type="ChEBI" id="CHEBI:83144"/>
        <dbReference type="ChEBI" id="CHEBI:456215"/>
        <dbReference type="EC" id="6.3.4.15"/>
    </reaction>
</comment>
<reference evidence="6 9" key="2">
    <citation type="submission" date="2020-08" db="EMBL/GenBank/DDBJ databases">
        <title>Genomic Encyclopedia of Type Strains, Phase IV (KMG-IV): sequencing the most valuable type-strain genomes for metagenomic binning, comparative biology and taxonomic classification.</title>
        <authorList>
            <person name="Goeker M."/>
        </authorList>
    </citation>
    <scope>NUCLEOTIDE SEQUENCE [LARGE SCALE GENOMIC DNA]</scope>
    <source>
        <strain evidence="6 9">DSM 100021</strain>
    </source>
</reference>
<dbReference type="InterPro" id="IPR004143">
    <property type="entry name" value="BPL_LPL_catalytic"/>
</dbReference>
<dbReference type="InterPro" id="IPR003142">
    <property type="entry name" value="BPL_C"/>
</dbReference>
<dbReference type="EMBL" id="MKIN01000027">
    <property type="protein sequence ID" value="OLP47463.1"/>
    <property type="molecule type" value="Genomic_DNA"/>
</dbReference>
<organism evidence="7 8">
    <name type="scientific">Allorhizobium taibaishanense</name>
    <dbReference type="NCBI Taxonomy" id="887144"/>
    <lineage>
        <taxon>Bacteria</taxon>
        <taxon>Pseudomonadati</taxon>
        <taxon>Pseudomonadota</taxon>
        <taxon>Alphaproteobacteria</taxon>
        <taxon>Hyphomicrobiales</taxon>
        <taxon>Rhizobiaceae</taxon>
        <taxon>Rhizobium/Agrobacterium group</taxon>
        <taxon>Allorhizobium</taxon>
    </lineage>
</organism>
<dbReference type="RefSeq" id="WP_075616643.1">
    <property type="nucleotide sequence ID" value="NZ_JACIED010000002.1"/>
</dbReference>
<name>A0A1Q8ZYQ2_9HYPH</name>
<protein>
    <recommendedName>
        <fullName evidence="3">biotin--[biotin carboxyl-carrier protein] ligase</fullName>
        <ecNumber evidence="3">6.3.4.15</ecNumber>
    </recommendedName>
</protein>
<dbReference type="NCBIfam" id="TIGR00121">
    <property type="entry name" value="birA_ligase"/>
    <property type="match status" value="1"/>
</dbReference>
<evidence type="ECO:0000256" key="1">
    <source>
        <dbReference type="ARBA" id="ARBA00022598"/>
    </source>
</evidence>
<dbReference type="Proteomes" id="UP000544107">
    <property type="component" value="Unassembled WGS sequence"/>
</dbReference>
<dbReference type="InterPro" id="IPR045864">
    <property type="entry name" value="aa-tRNA-synth_II/BPL/LPL"/>
</dbReference>
<accession>A0A1Q8ZYQ2</accession>
<dbReference type="AlphaFoldDB" id="A0A1Q8ZYQ2"/>
<gene>
    <name evidence="7" type="ORF">BJF91_03320</name>
    <name evidence="6" type="ORF">GGQ71_001871</name>
</gene>
<feature type="domain" description="BPL/LPL catalytic" evidence="5">
    <location>
        <begin position="13"/>
        <end position="190"/>
    </location>
</feature>
<evidence type="ECO:0000313" key="6">
    <source>
        <dbReference type="EMBL" id="MBB4007608.1"/>
    </source>
</evidence>
<dbReference type="Proteomes" id="UP000185598">
    <property type="component" value="Unassembled WGS sequence"/>
</dbReference>
<dbReference type="EC" id="6.3.4.15" evidence="3"/>
<reference evidence="7 8" key="1">
    <citation type="submission" date="2016-09" db="EMBL/GenBank/DDBJ databases">
        <title>Rhizobium oryziradicis sp. nov., isolated from the root of rice.</title>
        <authorList>
            <person name="Zhao J."/>
            <person name="Zhang X."/>
        </authorList>
    </citation>
    <scope>NUCLEOTIDE SEQUENCE [LARGE SCALE GENOMIC DNA]</scope>
    <source>
        <strain evidence="7 8">14971</strain>
    </source>
</reference>
<evidence type="ECO:0000313" key="9">
    <source>
        <dbReference type="Proteomes" id="UP000544107"/>
    </source>
</evidence>